<dbReference type="SUPFAM" id="SSF53383">
    <property type="entry name" value="PLP-dependent transferases"/>
    <property type="match status" value="1"/>
</dbReference>
<evidence type="ECO:0000313" key="5">
    <source>
        <dbReference type="Proteomes" id="UP000012174"/>
    </source>
</evidence>
<dbReference type="PANTHER" id="PTHR43510">
    <property type="entry name" value="AMINOTRANSFERASE FUNCTION, HYPOTHETICAL (EUROFUNG)"/>
    <property type="match status" value="1"/>
</dbReference>
<evidence type="ECO:0000313" key="4">
    <source>
        <dbReference type="EMBL" id="EMR66924.1"/>
    </source>
</evidence>
<sequence>MKDIPAFKIDRWVGTYGSDMARQIALLIHERPTYLPTGSCSTALSLNELAQLSPTNATTAKGDDDPIDRDLALSYAPVLGSPELRARVAELHSEPPSSSSSPSPPARALTAEDVIITPGSIMANYLVLASLLAAGDHAVCQYPTNPCNPTGAVLLRESLEEIVALARKHDLTIISDEVFRPLFHNSDVPEPPSIVSLGYTKSVVTSSVSKAHGLPGIRLGWVASPDPSIIAAAVAARDYTTISTSRLDDRVALYALSPGVLPALLGPQSGAVCARHRARGCGGAKWVRPAGGGTAFVRVSRGSGGQQRKQQPVNDADFSARLALERGVSVVPGGFCFSEGGGDEQEEEEEEEEDGGDFRGYVRLALGEETLRVALPILEEFVVRGYYYMC</sequence>
<dbReference type="STRING" id="1287681.M7SKP7"/>
<dbReference type="KEGG" id="ela:UCREL1_6084"/>
<dbReference type="PANTHER" id="PTHR43510:SF1">
    <property type="entry name" value="AMINOTRANSFERASE FUNCTION, HYPOTHETICAL (EUROFUNG)"/>
    <property type="match status" value="1"/>
</dbReference>
<reference evidence="5" key="1">
    <citation type="journal article" date="2013" name="Genome Announc.">
        <title>Draft genome sequence of the grapevine dieback fungus Eutypa lata UCR-EL1.</title>
        <authorList>
            <person name="Blanco-Ulate B."/>
            <person name="Rolshausen P.E."/>
            <person name="Cantu D."/>
        </authorList>
    </citation>
    <scope>NUCLEOTIDE SEQUENCE [LARGE SCALE GENOMIC DNA]</scope>
    <source>
        <strain evidence="5">UCR-EL1</strain>
    </source>
</reference>
<dbReference type="InterPro" id="IPR015424">
    <property type="entry name" value="PyrdxlP-dep_Trfase"/>
</dbReference>
<dbReference type="InterPro" id="IPR004838">
    <property type="entry name" value="NHTrfase_class1_PyrdxlP-BS"/>
</dbReference>
<dbReference type="OMA" id="MIKASEF"/>
<dbReference type="PROSITE" id="PS00105">
    <property type="entry name" value="AA_TRANSFER_CLASS_1"/>
    <property type="match status" value="1"/>
</dbReference>
<keyword evidence="5" id="KW-1185">Reference proteome</keyword>
<dbReference type="Proteomes" id="UP000012174">
    <property type="component" value="Unassembled WGS sequence"/>
</dbReference>
<dbReference type="AlphaFoldDB" id="M7SKP7"/>
<keyword evidence="4" id="KW-0032">Aminotransferase</keyword>
<dbReference type="InterPro" id="IPR015421">
    <property type="entry name" value="PyrdxlP-dep_Trfase_major"/>
</dbReference>
<keyword evidence="2" id="KW-0663">Pyridoxal phosphate</keyword>
<dbReference type="EMBL" id="KB706557">
    <property type="protein sequence ID" value="EMR66924.1"/>
    <property type="molecule type" value="Genomic_DNA"/>
</dbReference>
<evidence type="ECO:0000256" key="1">
    <source>
        <dbReference type="ARBA" id="ARBA00007441"/>
    </source>
</evidence>
<dbReference type="Pfam" id="PF00155">
    <property type="entry name" value="Aminotran_1_2"/>
    <property type="match status" value="1"/>
</dbReference>
<dbReference type="Gene3D" id="3.90.1150.10">
    <property type="entry name" value="Aspartate Aminotransferase, domain 1"/>
    <property type="match status" value="1"/>
</dbReference>
<feature type="domain" description="Aminotransferase class I/classII large" evidence="3">
    <location>
        <begin position="144"/>
        <end position="244"/>
    </location>
</feature>
<comment type="similarity">
    <text evidence="1">Belongs to the class-I pyridoxal-phosphate-dependent aminotransferase family.</text>
</comment>
<dbReference type="InterPro" id="IPR015422">
    <property type="entry name" value="PyrdxlP-dep_Trfase_small"/>
</dbReference>
<dbReference type="CDD" id="cd00609">
    <property type="entry name" value="AAT_like"/>
    <property type="match status" value="1"/>
</dbReference>
<dbReference type="OrthoDB" id="7042322at2759"/>
<evidence type="ECO:0000259" key="3">
    <source>
        <dbReference type="Pfam" id="PF00155"/>
    </source>
</evidence>
<dbReference type="Gene3D" id="3.40.640.10">
    <property type="entry name" value="Type I PLP-dependent aspartate aminotransferase-like (Major domain)"/>
    <property type="match status" value="2"/>
</dbReference>
<proteinExistence type="inferred from homology"/>
<accession>M7SKP7</accession>
<keyword evidence="4" id="KW-0808">Transferase</keyword>
<gene>
    <name evidence="4" type="ORF">UCREL1_6084</name>
</gene>
<organism evidence="4 5">
    <name type="scientific">Eutypa lata (strain UCR-EL1)</name>
    <name type="common">Grapevine dieback disease fungus</name>
    <name type="synonym">Eutypa armeniacae</name>
    <dbReference type="NCBI Taxonomy" id="1287681"/>
    <lineage>
        <taxon>Eukaryota</taxon>
        <taxon>Fungi</taxon>
        <taxon>Dikarya</taxon>
        <taxon>Ascomycota</taxon>
        <taxon>Pezizomycotina</taxon>
        <taxon>Sordariomycetes</taxon>
        <taxon>Xylariomycetidae</taxon>
        <taxon>Xylariales</taxon>
        <taxon>Diatrypaceae</taxon>
        <taxon>Eutypa</taxon>
    </lineage>
</organism>
<dbReference type="GO" id="GO:0008483">
    <property type="term" value="F:transaminase activity"/>
    <property type="evidence" value="ECO:0007669"/>
    <property type="project" value="UniProtKB-KW"/>
</dbReference>
<dbReference type="InterPro" id="IPR004839">
    <property type="entry name" value="Aminotransferase_I/II_large"/>
</dbReference>
<dbReference type="eggNOG" id="KOG0259">
    <property type="taxonomic scope" value="Eukaryota"/>
</dbReference>
<dbReference type="HOGENOM" id="CLU_017584_4_4_1"/>
<name>M7SKP7_EUTLA</name>
<protein>
    <submittedName>
        <fullName evidence="4">Putative aspartate aminotransferase protein</fullName>
    </submittedName>
</protein>
<dbReference type="GO" id="GO:0030170">
    <property type="term" value="F:pyridoxal phosphate binding"/>
    <property type="evidence" value="ECO:0007669"/>
    <property type="project" value="InterPro"/>
</dbReference>
<evidence type="ECO:0000256" key="2">
    <source>
        <dbReference type="ARBA" id="ARBA00022898"/>
    </source>
</evidence>